<gene>
    <name evidence="1" type="ORF">AFUS01_LOCUS17080</name>
</gene>
<protein>
    <submittedName>
        <fullName evidence="1">Uncharacterized protein</fullName>
    </submittedName>
</protein>
<comment type="caution">
    <text evidence="1">The sequence shown here is derived from an EMBL/GenBank/DDBJ whole genome shotgun (WGS) entry which is preliminary data.</text>
</comment>
<proteinExistence type="predicted"/>
<reference evidence="1" key="1">
    <citation type="submission" date="2021-06" db="EMBL/GenBank/DDBJ databases">
        <authorList>
            <person name="Hodson N. C."/>
            <person name="Mongue J. A."/>
            <person name="Jaron S. K."/>
        </authorList>
    </citation>
    <scope>NUCLEOTIDE SEQUENCE</scope>
</reference>
<dbReference type="Proteomes" id="UP000708208">
    <property type="component" value="Unassembled WGS sequence"/>
</dbReference>
<dbReference type="EMBL" id="CAJVCH010161368">
    <property type="protein sequence ID" value="CAG7728290.1"/>
    <property type="molecule type" value="Genomic_DNA"/>
</dbReference>
<organism evidence="1 2">
    <name type="scientific">Allacma fusca</name>
    <dbReference type="NCBI Taxonomy" id="39272"/>
    <lineage>
        <taxon>Eukaryota</taxon>
        <taxon>Metazoa</taxon>
        <taxon>Ecdysozoa</taxon>
        <taxon>Arthropoda</taxon>
        <taxon>Hexapoda</taxon>
        <taxon>Collembola</taxon>
        <taxon>Symphypleona</taxon>
        <taxon>Sminthuridae</taxon>
        <taxon>Allacma</taxon>
    </lineage>
</organism>
<evidence type="ECO:0000313" key="1">
    <source>
        <dbReference type="EMBL" id="CAG7728290.1"/>
    </source>
</evidence>
<dbReference type="AlphaFoldDB" id="A0A8J2KLW7"/>
<feature type="non-terminal residue" evidence="1">
    <location>
        <position position="200"/>
    </location>
</feature>
<name>A0A8J2KLW7_9HEXA</name>
<keyword evidence="2" id="KW-1185">Reference proteome</keyword>
<evidence type="ECO:0000313" key="2">
    <source>
        <dbReference type="Proteomes" id="UP000708208"/>
    </source>
</evidence>
<sequence>MQNSNYFWIIYKQTNEFSNNIAFVASPYKKVAEDMRVIGCAGLRLTPTFLLKLESSDDDVNSQFNFQRNVPHKIQQWAFLCVACAKEYVITWYPYRIINHGGVIMENHYAMLSQIRIVSDDGQNINWFLDELEFFDRRWVPDDDALESNSQPSDSFPLTAGKPISVEQAIYLNIWLHLNFTPNKEQPTSEDARISISTDP</sequence>
<accession>A0A8J2KLW7</accession>